<evidence type="ECO:0000313" key="6">
    <source>
        <dbReference type="EMBL" id="TPN83066.1"/>
    </source>
</evidence>
<evidence type="ECO:0000256" key="2">
    <source>
        <dbReference type="ARBA" id="ARBA00023125"/>
    </source>
</evidence>
<dbReference type="CDD" id="cd00038">
    <property type="entry name" value="CAP_ED"/>
    <property type="match status" value="1"/>
</dbReference>
<evidence type="ECO:0000256" key="1">
    <source>
        <dbReference type="ARBA" id="ARBA00023015"/>
    </source>
</evidence>
<accession>A0A504IXB7</accession>
<evidence type="ECO:0000313" key="7">
    <source>
        <dbReference type="Proteomes" id="UP000315540"/>
    </source>
</evidence>
<keyword evidence="3" id="KW-0804">Transcription</keyword>
<evidence type="ECO:0000256" key="3">
    <source>
        <dbReference type="ARBA" id="ARBA00023163"/>
    </source>
</evidence>
<dbReference type="Gene3D" id="2.60.120.10">
    <property type="entry name" value="Jelly Rolls"/>
    <property type="match status" value="1"/>
</dbReference>
<dbReference type="InterPro" id="IPR036388">
    <property type="entry name" value="WH-like_DNA-bd_sf"/>
</dbReference>
<evidence type="ECO:0000259" key="5">
    <source>
        <dbReference type="PROSITE" id="PS51063"/>
    </source>
</evidence>
<dbReference type="PROSITE" id="PS50042">
    <property type="entry name" value="CNMP_BINDING_3"/>
    <property type="match status" value="1"/>
</dbReference>
<protein>
    <submittedName>
        <fullName evidence="6">Crp/Fnr family transcriptional regulator</fullName>
    </submittedName>
</protein>
<dbReference type="PANTHER" id="PTHR24567">
    <property type="entry name" value="CRP FAMILY TRANSCRIPTIONAL REGULATORY PROTEIN"/>
    <property type="match status" value="1"/>
</dbReference>
<dbReference type="InterPro" id="IPR050397">
    <property type="entry name" value="Env_Response_Regulators"/>
</dbReference>
<dbReference type="AlphaFoldDB" id="A0A504IXB7"/>
<dbReference type="InterPro" id="IPR036390">
    <property type="entry name" value="WH_DNA-bd_sf"/>
</dbReference>
<reference evidence="6 7" key="1">
    <citation type="submission" date="2019-06" db="EMBL/GenBank/DDBJ databases">
        <authorList>
            <person name="Meng X."/>
        </authorList>
    </citation>
    <scope>NUCLEOTIDE SEQUENCE [LARGE SCALE GENOMIC DNA]</scope>
    <source>
        <strain evidence="6 7">M625</strain>
    </source>
</reference>
<dbReference type="Proteomes" id="UP000315540">
    <property type="component" value="Unassembled WGS sequence"/>
</dbReference>
<dbReference type="GO" id="GO:0003700">
    <property type="term" value="F:DNA-binding transcription factor activity"/>
    <property type="evidence" value="ECO:0007669"/>
    <property type="project" value="TreeGrafter"/>
</dbReference>
<evidence type="ECO:0000259" key="4">
    <source>
        <dbReference type="PROSITE" id="PS50042"/>
    </source>
</evidence>
<dbReference type="SUPFAM" id="SSF51206">
    <property type="entry name" value="cAMP-binding domain-like"/>
    <property type="match status" value="1"/>
</dbReference>
<comment type="caution">
    <text evidence="6">The sequence shown here is derived from an EMBL/GenBank/DDBJ whole genome shotgun (WGS) entry which is preliminary data.</text>
</comment>
<dbReference type="GO" id="GO:0005829">
    <property type="term" value="C:cytosol"/>
    <property type="evidence" value="ECO:0007669"/>
    <property type="project" value="TreeGrafter"/>
</dbReference>
<proteinExistence type="predicted"/>
<organism evidence="6 7">
    <name type="scientific">Aquimarina algicola</name>
    <dbReference type="NCBI Taxonomy" id="2589995"/>
    <lineage>
        <taxon>Bacteria</taxon>
        <taxon>Pseudomonadati</taxon>
        <taxon>Bacteroidota</taxon>
        <taxon>Flavobacteriia</taxon>
        <taxon>Flavobacteriales</taxon>
        <taxon>Flavobacteriaceae</taxon>
        <taxon>Aquimarina</taxon>
    </lineage>
</organism>
<dbReference type="InterPro" id="IPR000595">
    <property type="entry name" value="cNMP-bd_dom"/>
</dbReference>
<dbReference type="SMART" id="SM00419">
    <property type="entry name" value="HTH_CRP"/>
    <property type="match status" value="1"/>
</dbReference>
<dbReference type="InterPro" id="IPR018490">
    <property type="entry name" value="cNMP-bd_dom_sf"/>
</dbReference>
<dbReference type="RefSeq" id="WP_140596708.1">
    <property type="nucleotide sequence ID" value="NZ_VFWZ01000008.1"/>
</dbReference>
<gene>
    <name evidence="6" type="ORF">FHK87_21405</name>
</gene>
<dbReference type="PANTHER" id="PTHR24567:SF26">
    <property type="entry name" value="REGULATORY PROTEIN YEIL"/>
    <property type="match status" value="1"/>
</dbReference>
<dbReference type="Gene3D" id="1.10.10.10">
    <property type="entry name" value="Winged helix-like DNA-binding domain superfamily/Winged helix DNA-binding domain"/>
    <property type="match status" value="1"/>
</dbReference>
<dbReference type="SUPFAM" id="SSF46785">
    <property type="entry name" value="Winged helix' DNA-binding domain"/>
    <property type="match status" value="1"/>
</dbReference>
<dbReference type="OrthoDB" id="9127033at2"/>
<dbReference type="PROSITE" id="PS51063">
    <property type="entry name" value="HTH_CRP_2"/>
    <property type="match status" value="1"/>
</dbReference>
<feature type="domain" description="Cyclic nucleotide-binding" evidence="4">
    <location>
        <begin position="19"/>
        <end position="139"/>
    </location>
</feature>
<dbReference type="Pfam" id="PF00027">
    <property type="entry name" value="cNMP_binding"/>
    <property type="match status" value="1"/>
</dbReference>
<dbReference type="SMART" id="SM00100">
    <property type="entry name" value="cNMP"/>
    <property type="match status" value="1"/>
</dbReference>
<keyword evidence="2" id="KW-0238">DNA-binding</keyword>
<feature type="domain" description="HTH crp-type" evidence="5">
    <location>
        <begin position="153"/>
        <end position="224"/>
    </location>
</feature>
<keyword evidence="1" id="KW-0805">Transcription regulation</keyword>
<dbReference type="EMBL" id="VFWZ01000008">
    <property type="protein sequence ID" value="TPN83066.1"/>
    <property type="molecule type" value="Genomic_DNA"/>
</dbReference>
<dbReference type="InterPro" id="IPR014710">
    <property type="entry name" value="RmlC-like_jellyroll"/>
</dbReference>
<sequence>MEDHSESKCENCIIRQLNSLKALNKEELKSISNSKVTRSVKKGESIFAEGEKLKGVFCVRNGVSKLSKMSDNGKDQIVKIATKGEVLGQRSVITQQKTNLSAIALSDMEVCYIPKNHLSDYISNNVEFTKAILLQIADELKFADNIIVNMAQKNVKQRIAETLIYLENNFGVDREGFITMTLTREDIANIVGTAKEACIRTLTAFKKEDWIVTEGKRIKIANKKALNRLVEGL</sequence>
<dbReference type="InterPro" id="IPR012318">
    <property type="entry name" value="HTH_CRP"/>
</dbReference>
<dbReference type="Pfam" id="PF13545">
    <property type="entry name" value="HTH_Crp_2"/>
    <property type="match status" value="1"/>
</dbReference>
<keyword evidence="7" id="KW-1185">Reference proteome</keyword>
<name>A0A504IXB7_9FLAO</name>
<dbReference type="GO" id="GO:0003677">
    <property type="term" value="F:DNA binding"/>
    <property type="evidence" value="ECO:0007669"/>
    <property type="project" value="UniProtKB-KW"/>
</dbReference>